<evidence type="ECO:0000259" key="6">
    <source>
        <dbReference type="Pfam" id="PF00155"/>
    </source>
</evidence>
<dbReference type="GO" id="GO:0016212">
    <property type="term" value="F:kynurenine-oxoglutarate transaminase activity"/>
    <property type="evidence" value="ECO:0007669"/>
    <property type="project" value="TreeGrafter"/>
</dbReference>
<keyword evidence="8" id="KW-1185">Reference proteome</keyword>
<evidence type="ECO:0000313" key="7">
    <source>
        <dbReference type="EMBL" id="KAB1632025.1"/>
    </source>
</evidence>
<accession>A0A7C8BNF4</accession>
<dbReference type="Pfam" id="PF00155">
    <property type="entry name" value="Aminotran_1_2"/>
    <property type="match status" value="1"/>
</dbReference>
<dbReference type="CDD" id="cd00609">
    <property type="entry name" value="AAT_like"/>
    <property type="match status" value="1"/>
</dbReference>
<evidence type="ECO:0000256" key="5">
    <source>
        <dbReference type="ARBA" id="ARBA00022898"/>
    </source>
</evidence>
<dbReference type="InterPro" id="IPR015421">
    <property type="entry name" value="PyrdxlP-dep_Trfase_major"/>
</dbReference>
<keyword evidence="4 7" id="KW-0808">Transferase</keyword>
<keyword evidence="3 7" id="KW-0032">Aminotransferase</keyword>
<gene>
    <name evidence="7" type="ORF">F8O02_06575</name>
</gene>
<dbReference type="FunFam" id="3.40.640.10:FF:000033">
    <property type="entry name" value="Aspartate aminotransferase"/>
    <property type="match status" value="1"/>
</dbReference>
<dbReference type="InterPro" id="IPR051326">
    <property type="entry name" value="Kynurenine-oxoglutarate_AT"/>
</dbReference>
<dbReference type="OrthoDB" id="9763453at2"/>
<evidence type="ECO:0000313" key="8">
    <source>
        <dbReference type="Proteomes" id="UP000481339"/>
    </source>
</evidence>
<dbReference type="Gene3D" id="3.40.640.10">
    <property type="entry name" value="Type I PLP-dependent aspartate aminotransferase-like (Major domain)"/>
    <property type="match status" value="1"/>
</dbReference>
<comment type="similarity">
    <text evidence="2">Belongs to the class-I pyridoxal-phosphate-dependent aminotransferase family.</text>
</comment>
<protein>
    <submittedName>
        <fullName evidence="7">Aminotransferase class I/II-fold pyridoxal phosphate-dependent enzyme</fullName>
    </submittedName>
</protein>
<evidence type="ECO:0000256" key="4">
    <source>
        <dbReference type="ARBA" id="ARBA00022679"/>
    </source>
</evidence>
<dbReference type="GO" id="GO:0030170">
    <property type="term" value="F:pyridoxal phosphate binding"/>
    <property type="evidence" value="ECO:0007669"/>
    <property type="project" value="InterPro"/>
</dbReference>
<dbReference type="PANTHER" id="PTHR43807">
    <property type="entry name" value="FI04487P"/>
    <property type="match status" value="1"/>
</dbReference>
<organism evidence="7 8">
    <name type="scientific">Pseudoclavibacter caeni</name>
    <dbReference type="NCBI Taxonomy" id="908846"/>
    <lineage>
        <taxon>Bacteria</taxon>
        <taxon>Bacillati</taxon>
        <taxon>Actinomycetota</taxon>
        <taxon>Actinomycetes</taxon>
        <taxon>Micrococcales</taxon>
        <taxon>Microbacteriaceae</taxon>
        <taxon>Pseudoclavibacter</taxon>
    </lineage>
</organism>
<feature type="domain" description="Aminotransferase class I/classII large" evidence="6">
    <location>
        <begin position="10"/>
        <end position="363"/>
    </location>
</feature>
<comment type="cofactor">
    <cofactor evidence="1">
        <name>pyridoxal 5'-phosphate</name>
        <dbReference type="ChEBI" id="CHEBI:597326"/>
    </cofactor>
</comment>
<keyword evidence="5" id="KW-0663">Pyridoxal phosphate</keyword>
<evidence type="ECO:0000256" key="3">
    <source>
        <dbReference type="ARBA" id="ARBA00022576"/>
    </source>
</evidence>
<proteinExistence type="inferred from homology"/>
<dbReference type="EMBL" id="WBKA01000004">
    <property type="protein sequence ID" value="KAB1632025.1"/>
    <property type="molecule type" value="Genomic_DNA"/>
</dbReference>
<dbReference type="SUPFAM" id="SSF53383">
    <property type="entry name" value="PLP-dependent transferases"/>
    <property type="match status" value="1"/>
</dbReference>
<dbReference type="InterPro" id="IPR015422">
    <property type="entry name" value="PyrdxlP-dep_Trfase_small"/>
</dbReference>
<dbReference type="Proteomes" id="UP000481339">
    <property type="component" value="Unassembled WGS sequence"/>
</dbReference>
<reference evidence="7 8" key="1">
    <citation type="submission" date="2019-09" db="EMBL/GenBank/DDBJ databases">
        <title>Phylogeny of genus Pseudoclavibacter and closely related genus.</title>
        <authorList>
            <person name="Li Y."/>
        </authorList>
    </citation>
    <scope>NUCLEOTIDE SEQUENCE [LARGE SCALE GENOMIC DNA]</scope>
    <source>
        <strain evidence="7 8">JCM 16921</strain>
    </source>
</reference>
<sequence length="371" mass="39322">MTALAQRTGAINLGQGFPDTDGPQVVLEAARSAILAGANQYPPGLGVPVLREAIARHQHRFHGITVDPDREVLVTTGATEALAATLLALVRPGDEVVTLDPTYDAYTALIALAGGRHVRVPLAPPDFRLPLDRLATAVTDRTAVILVNNPHNPTGTVLTQAELAAIVAAAEQHDAIVVVDEVYEHLVFDGVRHTTIAAIPGAAERSVTISSAGKTFSLTGWKIGWLVAPQPLRDAVLTVKQYLTFATGAPLQPAIAEGLDQPDALFVGVRDRLQHGRDLLAAGLARAGFAFAPAPATYFQAVDAAPLGVADAARLARELPEQVGVVGIPLSAFAAPEHADLYRSWLRFAFCKRDTVLQEASDRLARLAMRD</sequence>
<dbReference type="AlphaFoldDB" id="A0A7C8BNF4"/>
<dbReference type="Gene3D" id="3.90.1150.10">
    <property type="entry name" value="Aspartate Aminotransferase, domain 1"/>
    <property type="match status" value="1"/>
</dbReference>
<comment type="caution">
    <text evidence="7">The sequence shown here is derived from an EMBL/GenBank/DDBJ whole genome shotgun (WGS) entry which is preliminary data.</text>
</comment>
<evidence type="ECO:0000256" key="2">
    <source>
        <dbReference type="ARBA" id="ARBA00007441"/>
    </source>
</evidence>
<dbReference type="InterPro" id="IPR004839">
    <property type="entry name" value="Aminotransferase_I/II_large"/>
</dbReference>
<evidence type="ECO:0000256" key="1">
    <source>
        <dbReference type="ARBA" id="ARBA00001933"/>
    </source>
</evidence>
<name>A0A7C8BNF4_9MICO</name>
<dbReference type="GO" id="GO:0005737">
    <property type="term" value="C:cytoplasm"/>
    <property type="evidence" value="ECO:0007669"/>
    <property type="project" value="TreeGrafter"/>
</dbReference>
<dbReference type="InterPro" id="IPR015424">
    <property type="entry name" value="PyrdxlP-dep_Trfase"/>
</dbReference>
<dbReference type="PANTHER" id="PTHR43807:SF20">
    <property type="entry name" value="FI04487P"/>
    <property type="match status" value="1"/>
</dbReference>